<name>A0A1C0AAS1_9FIRM</name>
<dbReference type="Gene3D" id="2.60.120.10">
    <property type="entry name" value="Jelly Rolls"/>
    <property type="match status" value="1"/>
</dbReference>
<dbReference type="InterPro" id="IPR000595">
    <property type="entry name" value="cNMP-bd_dom"/>
</dbReference>
<dbReference type="InterPro" id="IPR018708">
    <property type="entry name" value="DUF2225"/>
</dbReference>
<evidence type="ECO:0000313" key="3">
    <source>
        <dbReference type="Proteomes" id="UP000093514"/>
    </source>
</evidence>
<dbReference type="InterPro" id="IPR018490">
    <property type="entry name" value="cNMP-bd_dom_sf"/>
</dbReference>
<dbReference type="EMBL" id="LWDV01000008">
    <property type="protein sequence ID" value="OCL27363.1"/>
    <property type="molecule type" value="Genomic_DNA"/>
</dbReference>
<dbReference type="SUPFAM" id="SSF51206">
    <property type="entry name" value="cAMP-binding domain-like"/>
    <property type="match status" value="1"/>
</dbReference>
<dbReference type="CDD" id="cd00038">
    <property type="entry name" value="CAP_ED"/>
    <property type="match status" value="1"/>
</dbReference>
<dbReference type="InterPro" id="IPR050397">
    <property type="entry name" value="Env_Response_Regulators"/>
</dbReference>
<comment type="caution">
    <text evidence="2">The sequence shown here is derived from an EMBL/GenBank/DDBJ whole genome shotgun (WGS) entry which is preliminary data.</text>
</comment>
<proteinExistence type="predicted"/>
<dbReference type="InterPro" id="IPR014710">
    <property type="entry name" value="RmlC-like_jellyroll"/>
</dbReference>
<dbReference type="SMART" id="SM00100">
    <property type="entry name" value="cNMP"/>
    <property type="match status" value="1"/>
</dbReference>
<dbReference type="AlphaFoldDB" id="A0A1C0AAS1"/>
<sequence>MNNGSLYTLLSKYGSYQQRTAGENIFSYGESADKVYLIIKGLVRLFIKDKDEQEKEVARLSTEDILGELALLGLKKHSARATTYEDSTLIEFSPENFKKLIANQTILNEKIIRSLCSRIELLQRPVIEFQKLSNPSKQEELNSKNKEDTEQKEEIKSTSNFYLNGHCKYTEVAGKDFDYYLYDKTINCPICSTKIEVKEIRNSRLRLEETRDDLRPIYKDFNPDWYKIWICSKCLYTASKDDFFDLSNSRKRRIKEVFKARVQEILGTNYQPTYSEPRKLNEVFDAYYLAIESYNLIEASKEKLAYLWLKLSWLYEDVAEEKLAKEASFNAMEYLREFYFKEYHSRLSNSKNNKITLLLSFLFYKHGLKDEALPLLDTLVRNPQIKRVYKEMARDKFIEIREEKRREKE</sequence>
<dbReference type="PANTHER" id="PTHR24567">
    <property type="entry name" value="CRP FAMILY TRANSCRIPTIONAL REGULATORY PROTEIN"/>
    <property type="match status" value="1"/>
</dbReference>
<accession>A0A1C0AAS1</accession>
<dbReference type="Proteomes" id="UP000093514">
    <property type="component" value="Unassembled WGS sequence"/>
</dbReference>
<protein>
    <recommendedName>
        <fullName evidence="1">Cyclic nucleotide-binding domain-containing protein</fullName>
    </recommendedName>
</protein>
<keyword evidence="3" id="KW-1185">Reference proteome</keyword>
<reference evidence="3" key="1">
    <citation type="submission" date="2016-07" db="EMBL/GenBank/DDBJ databases">
        <authorList>
            <person name="Florea S."/>
            <person name="Webb J.S."/>
            <person name="Jaromczyk J."/>
            <person name="Schardl C.L."/>
        </authorList>
    </citation>
    <scope>NUCLEOTIDE SEQUENCE [LARGE SCALE GENOMIC DNA]</scope>
    <source>
        <strain evidence="3">Z6</strain>
    </source>
</reference>
<dbReference type="OrthoDB" id="9780343at2"/>
<feature type="domain" description="Cyclic nucleotide-binding" evidence="1">
    <location>
        <begin position="16"/>
        <end position="118"/>
    </location>
</feature>
<gene>
    <name evidence="2" type="ORF">U472_07845</name>
</gene>
<dbReference type="GO" id="GO:0003700">
    <property type="term" value="F:DNA-binding transcription factor activity"/>
    <property type="evidence" value="ECO:0007669"/>
    <property type="project" value="TreeGrafter"/>
</dbReference>
<dbReference type="PANTHER" id="PTHR24567:SF74">
    <property type="entry name" value="HTH-TYPE TRANSCRIPTIONAL REGULATOR ARCR"/>
    <property type="match status" value="1"/>
</dbReference>
<dbReference type="RefSeq" id="WP_068717167.1">
    <property type="nucleotide sequence ID" value="NZ_LWDV01000008.1"/>
</dbReference>
<dbReference type="Pfam" id="PF00027">
    <property type="entry name" value="cNMP_binding"/>
    <property type="match status" value="1"/>
</dbReference>
<evidence type="ECO:0000259" key="1">
    <source>
        <dbReference type="PROSITE" id="PS50042"/>
    </source>
</evidence>
<dbReference type="Pfam" id="PF09986">
    <property type="entry name" value="DUF2225"/>
    <property type="match status" value="1"/>
</dbReference>
<dbReference type="GO" id="GO:0005829">
    <property type="term" value="C:cytosol"/>
    <property type="evidence" value="ECO:0007669"/>
    <property type="project" value="TreeGrafter"/>
</dbReference>
<dbReference type="PROSITE" id="PS50042">
    <property type="entry name" value="CNMP_BINDING_3"/>
    <property type="match status" value="1"/>
</dbReference>
<reference evidence="2 3" key="2">
    <citation type="submission" date="2016-08" db="EMBL/GenBank/DDBJ databases">
        <title>Orenia metallireducens sp. nov. strain Z6, a Novel Metal-reducing Firmicute from the Deep Subsurface.</title>
        <authorList>
            <person name="Maxim B.I."/>
            <person name="Kenneth K."/>
            <person name="Flynn T.M."/>
            <person name="Oloughlin E.J."/>
            <person name="Locke R.A."/>
            <person name="Weber J.R."/>
            <person name="Egan S.M."/>
            <person name="Mackie R.I."/>
            <person name="Cann I.K."/>
        </authorList>
    </citation>
    <scope>NUCLEOTIDE SEQUENCE [LARGE SCALE GENOMIC DNA]</scope>
    <source>
        <strain evidence="2 3">Z6</strain>
    </source>
</reference>
<evidence type="ECO:0000313" key="2">
    <source>
        <dbReference type="EMBL" id="OCL27363.1"/>
    </source>
</evidence>
<organism evidence="2 3">
    <name type="scientific">Orenia metallireducens</name>
    <dbReference type="NCBI Taxonomy" id="1413210"/>
    <lineage>
        <taxon>Bacteria</taxon>
        <taxon>Bacillati</taxon>
        <taxon>Bacillota</taxon>
        <taxon>Clostridia</taxon>
        <taxon>Halanaerobiales</taxon>
        <taxon>Halobacteroidaceae</taxon>
        <taxon>Orenia</taxon>
    </lineage>
</organism>